<gene>
    <name evidence="4" type="ORF">SAMN04487910_3543</name>
</gene>
<dbReference type="InterPro" id="IPR001258">
    <property type="entry name" value="NHL_repeat"/>
</dbReference>
<evidence type="ECO:0000256" key="2">
    <source>
        <dbReference type="PROSITE-ProRule" id="PRU00504"/>
    </source>
</evidence>
<accession>A0A1H7TQR7</accession>
<feature type="repeat" description="NHL" evidence="2">
    <location>
        <begin position="356"/>
        <end position="386"/>
    </location>
</feature>
<evidence type="ECO:0000259" key="3">
    <source>
        <dbReference type="SMART" id="SM00429"/>
    </source>
</evidence>
<evidence type="ECO:0000256" key="1">
    <source>
        <dbReference type="ARBA" id="ARBA00022737"/>
    </source>
</evidence>
<reference evidence="4 5" key="1">
    <citation type="submission" date="2016-10" db="EMBL/GenBank/DDBJ databases">
        <authorList>
            <person name="de Groot N.N."/>
        </authorList>
    </citation>
    <scope>NUCLEOTIDE SEQUENCE [LARGE SCALE GENOMIC DNA]</scope>
    <source>
        <strain evidence="4 5">DSM 25232</strain>
    </source>
</reference>
<dbReference type="Gene3D" id="2.60.40.10">
    <property type="entry name" value="Immunoglobulins"/>
    <property type="match status" value="1"/>
</dbReference>
<dbReference type="AlphaFoldDB" id="A0A1H7TQR7"/>
<dbReference type="CDD" id="cd14953">
    <property type="entry name" value="NHL_like_1"/>
    <property type="match status" value="1"/>
</dbReference>
<dbReference type="PROSITE" id="PS51257">
    <property type="entry name" value="PROKAR_LIPOPROTEIN"/>
    <property type="match status" value="1"/>
</dbReference>
<name>A0A1H7TQR7_AQUAM</name>
<dbReference type="CDD" id="cd00102">
    <property type="entry name" value="IPT"/>
    <property type="match status" value="1"/>
</dbReference>
<feature type="domain" description="IPT/TIG" evidence="3">
    <location>
        <begin position="41"/>
        <end position="120"/>
    </location>
</feature>
<proteinExistence type="predicted"/>
<dbReference type="InterPro" id="IPR011042">
    <property type="entry name" value="6-blade_b-propeller_TolB-like"/>
</dbReference>
<dbReference type="SMART" id="SM00429">
    <property type="entry name" value="IPT"/>
    <property type="match status" value="1"/>
</dbReference>
<dbReference type="PANTHER" id="PTHR13833">
    <property type="match status" value="1"/>
</dbReference>
<dbReference type="PROSITE" id="PS51125">
    <property type="entry name" value="NHL"/>
    <property type="match status" value="4"/>
</dbReference>
<evidence type="ECO:0000313" key="4">
    <source>
        <dbReference type="EMBL" id="SEL86829.1"/>
    </source>
</evidence>
<dbReference type="Pfam" id="PF01833">
    <property type="entry name" value="TIG"/>
    <property type="match status" value="1"/>
</dbReference>
<evidence type="ECO:0000313" key="5">
    <source>
        <dbReference type="Proteomes" id="UP000198521"/>
    </source>
</evidence>
<dbReference type="Pfam" id="PF01436">
    <property type="entry name" value="NHL"/>
    <property type="match status" value="3"/>
</dbReference>
<dbReference type="STRING" id="1038014.SAMN04487910_3543"/>
<organism evidence="4 5">
    <name type="scientific">Aquimarina amphilecti</name>
    <dbReference type="NCBI Taxonomy" id="1038014"/>
    <lineage>
        <taxon>Bacteria</taxon>
        <taxon>Pseudomonadati</taxon>
        <taxon>Bacteroidota</taxon>
        <taxon>Flavobacteriia</taxon>
        <taxon>Flavobacteriales</taxon>
        <taxon>Flavobacteriaceae</taxon>
        <taxon>Aquimarina</taxon>
    </lineage>
</organism>
<feature type="repeat" description="NHL" evidence="2">
    <location>
        <begin position="195"/>
        <end position="229"/>
    </location>
</feature>
<protein>
    <submittedName>
        <fullName evidence="4">Sugar lactone lactonase YvrE</fullName>
    </submittedName>
</protein>
<dbReference type="SUPFAM" id="SSF101898">
    <property type="entry name" value="NHL repeat"/>
    <property type="match status" value="1"/>
</dbReference>
<dbReference type="InterPro" id="IPR002909">
    <property type="entry name" value="IPT_dom"/>
</dbReference>
<dbReference type="Proteomes" id="UP000198521">
    <property type="component" value="Unassembled WGS sequence"/>
</dbReference>
<keyword evidence="1" id="KW-0677">Repeat</keyword>
<dbReference type="InterPro" id="IPR056822">
    <property type="entry name" value="TEN_NHL"/>
</dbReference>
<dbReference type="OrthoDB" id="791543at2"/>
<keyword evidence="5" id="KW-1185">Reference proteome</keyword>
<dbReference type="InterPro" id="IPR013783">
    <property type="entry name" value="Ig-like_fold"/>
</dbReference>
<dbReference type="RefSeq" id="WP_091410899.1">
    <property type="nucleotide sequence ID" value="NZ_FOAB01000006.1"/>
</dbReference>
<dbReference type="PANTHER" id="PTHR13833:SF71">
    <property type="entry name" value="NHL DOMAIN-CONTAINING PROTEIN"/>
    <property type="match status" value="1"/>
</dbReference>
<dbReference type="EMBL" id="FOAB01000006">
    <property type="protein sequence ID" value="SEL86829.1"/>
    <property type="molecule type" value="Genomic_DNA"/>
</dbReference>
<dbReference type="SUPFAM" id="SSF81296">
    <property type="entry name" value="E set domains"/>
    <property type="match status" value="1"/>
</dbReference>
<feature type="repeat" description="NHL" evidence="2">
    <location>
        <begin position="134"/>
        <end position="176"/>
    </location>
</feature>
<dbReference type="InterPro" id="IPR014756">
    <property type="entry name" value="Ig_E-set"/>
</dbReference>
<dbReference type="Pfam" id="PF25021">
    <property type="entry name" value="TEN_NHL"/>
    <property type="match status" value="2"/>
</dbReference>
<sequence length="439" mass="45889">MNVSFKNESNKPTIIIVILIMIIGFGSCSEDNEQEEILIPIATLTNMNPISGPKATVVTINGTNFSDINTVQVFFNEVEAVVESVSVTQIKAKVPSGAGTGLIKVISNDVALVGQEFTYILTTAVTTIAGGSLAGITDGTGIDARFNNPRDITVDAQGNVYVAGGNGHRIRKITSNGIVTTLAGSIEGSNDGTDSNAQFNLPSGVALDIQGNLYVADTQNRSVRKITPTGVVSTLAGGTLGLDDGTGTDAEFAFPTGITIDTQGDLYTVDGSRIRKITPTGVVTTIAGSGAGFEDGTTATAKFNNPKGIAIDAQNNLYIADTQNHRIRKITPDGTVSTLAGSIQGFQDGSVTSATFNNPRGITIDSQNNLYIADSDNHKIRKITPNGIVSTIAGTTNGFADGNANESNFSQPNSLAIDLDGSLYIADQKNHRVRKIVQD</sequence>
<feature type="repeat" description="NHL" evidence="2">
    <location>
        <begin position="303"/>
        <end position="333"/>
    </location>
</feature>
<dbReference type="Gene3D" id="2.120.10.30">
    <property type="entry name" value="TolB, C-terminal domain"/>
    <property type="match status" value="3"/>
</dbReference>